<sequence>MRFILAVISIIRRTSAVIVYLALVAVIAVLASATLHTNRLENIAQELAIAATREAFEAERPATLIEISHSDYQAIFPPEDLLRYVENAKRRLGSLNSLVAIRGSAELSRIP</sequence>
<protein>
    <submittedName>
        <fullName evidence="1">Uncharacterized protein</fullName>
    </submittedName>
</protein>
<evidence type="ECO:0000313" key="2">
    <source>
        <dbReference type="Proteomes" id="UP000218767"/>
    </source>
</evidence>
<name>A0A2A4WVU0_9GAMM</name>
<reference evidence="2" key="1">
    <citation type="submission" date="2017-08" db="EMBL/GenBank/DDBJ databases">
        <title>A dynamic microbial community with high functional redundancy inhabits the cold, oxic subseafloor aquifer.</title>
        <authorList>
            <person name="Tully B.J."/>
            <person name="Wheat C.G."/>
            <person name="Glazer B.T."/>
            <person name="Huber J.A."/>
        </authorList>
    </citation>
    <scope>NUCLEOTIDE SEQUENCE [LARGE SCALE GENOMIC DNA]</scope>
</reference>
<evidence type="ECO:0000313" key="1">
    <source>
        <dbReference type="EMBL" id="PCI74344.1"/>
    </source>
</evidence>
<dbReference type="EMBL" id="NVUL01000104">
    <property type="protein sequence ID" value="PCI74344.1"/>
    <property type="molecule type" value="Genomic_DNA"/>
</dbReference>
<dbReference type="Proteomes" id="UP000218767">
    <property type="component" value="Unassembled WGS sequence"/>
</dbReference>
<organism evidence="1 2">
    <name type="scientific">SAR86 cluster bacterium</name>
    <dbReference type="NCBI Taxonomy" id="2030880"/>
    <lineage>
        <taxon>Bacteria</taxon>
        <taxon>Pseudomonadati</taxon>
        <taxon>Pseudomonadota</taxon>
        <taxon>Gammaproteobacteria</taxon>
        <taxon>SAR86 cluster</taxon>
    </lineage>
</organism>
<gene>
    <name evidence="1" type="ORF">COB20_15240</name>
</gene>
<comment type="caution">
    <text evidence="1">The sequence shown here is derived from an EMBL/GenBank/DDBJ whole genome shotgun (WGS) entry which is preliminary data.</text>
</comment>
<dbReference type="AlphaFoldDB" id="A0A2A4WVU0"/>
<accession>A0A2A4WVU0</accession>
<proteinExistence type="predicted"/>